<organism evidence="2 3">
    <name type="scientific">Leucocoprinus birnbaumii</name>
    <dbReference type="NCBI Taxonomy" id="56174"/>
    <lineage>
        <taxon>Eukaryota</taxon>
        <taxon>Fungi</taxon>
        <taxon>Dikarya</taxon>
        <taxon>Basidiomycota</taxon>
        <taxon>Agaricomycotina</taxon>
        <taxon>Agaricomycetes</taxon>
        <taxon>Agaricomycetidae</taxon>
        <taxon>Agaricales</taxon>
        <taxon>Agaricineae</taxon>
        <taxon>Agaricaceae</taxon>
        <taxon>Leucocoprinus</taxon>
    </lineage>
</organism>
<dbReference type="AlphaFoldDB" id="A0AAD5YZ07"/>
<feature type="compositionally biased region" description="Basic and acidic residues" evidence="1">
    <location>
        <begin position="417"/>
        <end position="429"/>
    </location>
</feature>
<accession>A0AAD5YZ07</accession>
<feature type="compositionally biased region" description="Pro residues" evidence="1">
    <location>
        <begin position="169"/>
        <end position="182"/>
    </location>
</feature>
<reference evidence="2" key="1">
    <citation type="submission" date="2022-07" db="EMBL/GenBank/DDBJ databases">
        <title>Genome Sequence of Leucocoprinus birnbaumii.</title>
        <authorList>
            <person name="Buettner E."/>
        </authorList>
    </citation>
    <scope>NUCLEOTIDE SEQUENCE</scope>
    <source>
        <strain evidence="2">VT141</strain>
    </source>
</reference>
<feature type="compositionally biased region" description="Basic and acidic residues" evidence="1">
    <location>
        <begin position="97"/>
        <end position="106"/>
    </location>
</feature>
<protein>
    <submittedName>
        <fullName evidence="2">Uncharacterized protein</fullName>
    </submittedName>
</protein>
<feature type="compositionally biased region" description="Basic and acidic residues" evidence="1">
    <location>
        <begin position="388"/>
        <end position="405"/>
    </location>
</feature>
<feature type="region of interest" description="Disordered" evidence="1">
    <location>
        <begin position="46"/>
        <end position="126"/>
    </location>
</feature>
<evidence type="ECO:0000313" key="2">
    <source>
        <dbReference type="EMBL" id="KAJ3573867.1"/>
    </source>
</evidence>
<sequence>MPSFNFFRSFGGSKHPSSRPAPILAKDYAYNSAAAPLPISPAISTSYSRSASMPPEILKSQPITDPSLGRRGTLKKKNKHRRHMLDDSSTTPVDWLEPSHTHHDDILPGPPPGTAHQSSGYEPTAVNAPIFPEEYPYTYEDNHQQRFQYNTTTGPGAPMPSGTPGFENGPPPSTGYPEPPPRGGMHPEPNGRHHGRHRHRHHRHQYQPQPPQPYEYDPSYAAPSTHGHEHSPHRHASWGPEHSRSRSRSFTPIPAVYREPDSMDLEDSYADPAMRASDTHMGGLNGNRRSPYHEPEGLGLEFDDRGPPQNQPPPMIAWHPSAGEHQMNEEPQRMHEPEAAFVGEMEPQVITPPVESENPLRTNIYHTRQPDYDPNARHRRQRTPAQEYAHESRHRDPRGTEEPRKKAYMYRDFHHSETIEPRMHERRASYGDSGSEPEEYRYIVPSGVHVVFRDHDGNEITRIGEPGHVPSGRFRRDMSAFTVQDEHGKILYRHGPGDGGRHRDDRYLRSGHPNPPRRTKVIMIDEHENQMILRVIPADPTTPMDRIKHIARTTRSIRTHPSTPSTRTHPTIRTTLHTLIRLIIHTTLHTLIRRNLHIILNARIPLIILNTHIPLTVHITRTRLNIHTIHIVLGGDEIITKNHSFSLEGSYPEVH</sequence>
<dbReference type="EMBL" id="JANIEX010000088">
    <property type="protein sequence ID" value="KAJ3573867.1"/>
    <property type="molecule type" value="Genomic_DNA"/>
</dbReference>
<keyword evidence="3" id="KW-1185">Reference proteome</keyword>
<feature type="compositionally biased region" description="Basic residues" evidence="1">
    <location>
        <begin position="192"/>
        <end position="205"/>
    </location>
</feature>
<feature type="region of interest" description="Disordered" evidence="1">
    <location>
        <begin position="490"/>
        <end position="518"/>
    </location>
</feature>
<comment type="caution">
    <text evidence="2">The sequence shown here is derived from an EMBL/GenBank/DDBJ whole genome shotgun (WGS) entry which is preliminary data.</text>
</comment>
<feature type="compositionally biased region" description="Basic residues" evidence="1">
    <location>
        <begin position="72"/>
        <end position="83"/>
    </location>
</feature>
<feature type="region of interest" description="Disordered" evidence="1">
    <location>
        <begin position="417"/>
        <end position="438"/>
    </location>
</feature>
<proteinExistence type="predicted"/>
<feature type="compositionally biased region" description="Basic and acidic residues" evidence="1">
    <location>
        <begin position="291"/>
        <end position="306"/>
    </location>
</feature>
<feature type="compositionally biased region" description="Basic and acidic residues" evidence="1">
    <location>
        <begin position="490"/>
        <end position="508"/>
    </location>
</feature>
<evidence type="ECO:0000256" key="1">
    <source>
        <dbReference type="SAM" id="MobiDB-lite"/>
    </source>
</evidence>
<evidence type="ECO:0000313" key="3">
    <source>
        <dbReference type="Proteomes" id="UP001213000"/>
    </source>
</evidence>
<feature type="region of interest" description="Disordered" evidence="1">
    <location>
        <begin position="1"/>
        <end position="22"/>
    </location>
</feature>
<gene>
    <name evidence="2" type="ORF">NP233_g2136</name>
</gene>
<dbReference type="Proteomes" id="UP001213000">
    <property type="component" value="Unassembled WGS sequence"/>
</dbReference>
<name>A0AAD5YZ07_9AGAR</name>
<feature type="region of interest" description="Disordered" evidence="1">
    <location>
        <begin position="365"/>
        <end position="405"/>
    </location>
</feature>
<feature type="region of interest" description="Disordered" evidence="1">
    <location>
        <begin position="148"/>
        <end position="333"/>
    </location>
</feature>